<evidence type="ECO:0000313" key="2">
    <source>
        <dbReference type="EMBL" id="EKM79837.1"/>
    </source>
</evidence>
<dbReference type="HOGENOM" id="CLU_486559_0_0_1"/>
<proteinExistence type="predicted"/>
<organism evidence="2 3">
    <name type="scientific">Agaricus bisporus var. burnettii (strain JB137-S8 / ATCC MYA-4627 / FGSC 10392)</name>
    <name type="common">White button mushroom</name>
    <dbReference type="NCBI Taxonomy" id="597362"/>
    <lineage>
        <taxon>Eukaryota</taxon>
        <taxon>Fungi</taxon>
        <taxon>Dikarya</taxon>
        <taxon>Basidiomycota</taxon>
        <taxon>Agaricomycotina</taxon>
        <taxon>Agaricomycetes</taxon>
        <taxon>Agaricomycetidae</taxon>
        <taxon>Agaricales</taxon>
        <taxon>Agaricineae</taxon>
        <taxon>Agaricaceae</taxon>
        <taxon>Agaricus</taxon>
    </lineage>
</organism>
<dbReference type="SUPFAM" id="SSF81383">
    <property type="entry name" value="F-box domain"/>
    <property type="match status" value="1"/>
</dbReference>
<dbReference type="AlphaFoldDB" id="K5X9W7"/>
<dbReference type="OMA" id="ANNAMEC"/>
<dbReference type="Gene3D" id="1.20.1280.50">
    <property type="match status" value="1"/>
</dbReference>
<reference evidence="3" key="1">
    <citation type="journal article" date="2012" name="Proc. Natl. Acad. Sci. U.S.A.">
        <title>Genome sequence of the button mushroom Agaricus bisporus reveals mechanisms governing adaptation to a humic-rich ecological niche.</title>
        <authorList>
            <person name="Morin E."/>
            <person name="Kohler A."/>
            <person name="Baker A.R."/>
            <person name="Foulongne-Oriol M."/>
            <person name="Lombard V."/>
            <person name="Nagy L.G."/>
            <person name="Ohm R.A."/>
            <person name="Patyshakuliyeva A."/>
            <person name="Brun A."/>
            <person name="Aerts A.L."/>
            <person name="Bailey A.M."/>
            <person name="Billette C."/>
            <person name="Coutinho P.M."/>
            <person name="Deakin G."/>
            <person name="Doddapaneni H."/>
            <person name="Floudas D."/>
            <person name="Grimwood J."/>
            <person name="Hilden K."/>
            <person name="Kuees U."/>
            <person name="LaButti K.M."/>
            <person name="Lapidus A."/>
            <person name="Lindquist E.A."/>
            <person name="Lucas S.M."/>
            <person name="Murat C."/>
            <person name="Riley R.W."/>
            <person name="Salamov A.A."/>
            <person name="Schmutz J."/>
            <person name="Subramanian V."/>
            <person name="Woesten H.A.B."/>
            <person name="Xu J."/>
            <person name="Eastwood D.C."/>
            <person name="Foster G.D."/>
            <person name="Sonnenberg A.S."/>
            <person name="Cullen D."/>
            <person name="de Vries R.P."/>
            <person name="Lundell T."/>
            <person name="Hibbett D.S."/>
            <person name="Henrissat B."/>
            <person name="Burton K.S."/>
            <person name="Kerrigan R.W."/>
            <person name="Challen M.P."/>
            <person name="Grigoriev I.V."/>
            <person name="Martin F."/>
        </authorList>
    </citation>
    <scope>NUCLEOTIDE SEQUENCE [LARGE SCALE GENOMIC DNA]</scope>
    <source>
        <strain evidence="3">JB137-S8 / ATCC MYA-4627 / FGSC 10392</strain>
    </source>
</reference>
<dbReference type="InterPro" id="IPR032675">
    <property type="entry name" value="LRR_dom_sf"/>
</dbReference>
<keyword evidence="3" id="KW-1185">Reference proteome</keyword>
<dbReference type="InterPro" id="IPR001810">
    <property type="entry name" value="F-box_dom"/>
</dbReference>
<dbReference type="CDD" id="cd09917">
    <property type="entry name" value="F-box_SF"/>
    <property type="match status" value="1"/>
</dbReference>
<dbReference type="RefSeq" id="XP_007329159.1">
    <property type="nucleotide sequence ID" value="XM_007329097.1"/>
</dbReference>
<protein>
    <recommendedName>
        <fullName evidence="1">F-box domain-containing protein</fullName>
    </recommendedName>
</protein>
<accession>K5X9W7</accession>
<dbReference type="InParanoid" id="K5X9W7"/>
<dbReference type="EMBL" id="JH971389">
    <property type="protein sequence ID" value="EKM79837.1"/>
    <property type="molecule type" value="Genomic_DNA"/>
</dbReference>
<sequence length="564" mass="64529">MTLYQTPSIALTLPSELVIEICRAYVENIKRQTHCCRPSVAYDSESFNDIINVSQVCRRWRDIITNCPEFWCHSINPHHPVPEWTRLLLERSKSRGITFENLDPGIIEKDGSPFFKELAYANRLLTYSVALGTGCQIWCHKIIPMVWSRLQFLCLTHLTYDEVVPDITAFRDENLLMPADFPSSVSTPKLEILHLHNCALANVSQITGLSNLKELHVSGNRVWTIPQWFDIISQLPHIRSLSLANAISGLDDLADDQAVWGEPNSNLVDLELEEFRLRDETFLCAKFFSYLNLMTSNIFQLECLQDEEMDDTEALASFIYQRIKPIVHKLITTNPFFSKCALRIANNAMECLGLPEKSSPRGFCWPEKQYSGAYLSDGAYVRVQIGFNDQNSHASTVRQLFRPVFNRIESLSFLDYGNLTNQDVVWISDLLWNSSHRLRQLTGVPVDAWPIINSIVSRLHDTHTPNPTTVPFLYALEELILWADSDEMANSLVSRLYDQRIAIGKPLKRIRHILPLPGWTEIFPDDPSPLEYLTSPLEDMPNEFLDAHDPASVWTDNSPIQYST</sequence>
<dbReference type="SUPFAM" id="SSF52058">
    <property type="entry name" value="L domain-like"/>
    <property type="match status" value="1"/>
</dbReference>
<dbReference type="Pfam" id="PF12937">
    <property type="entry name" value="F-box-like"/>
    <property type="match status" value="1"/>
</dbReference>
<name>K5X9W7_AGABU</name>
<gene>
    <name evidence="2" type="ORF">AGABI1DRAFT_127521</name>
</gene>
<dbReference type="InterPro" id="IPR036047">
    <property type="entry name" value="F-box-like_dom_sf"/>
</dbReference>
<evidence type="ECO:0000259" key="1">
    <source>
        <dbReference type="Pfam" id="PF12937"/>
    </source>
</evidence>
<dbReference type="GeneID" id="18826692"/>
<feature type="domain" description="F-box" evidence="1">
    <location>
        <begin position="12"/>
        <end position="72"/>
    </location>
</feature>
<dbReference type="OrthoDB" id="2831009at2759"/>
<dbReference type="Gene3D" id="3.80.10.10">
    <property type="entry name" value="Ribonuclease Inhibitor"/>
    <property type="match status" value="1"/>
</dbReference>
<dbReference type="Proteomes" id="UP000008493">
    <property type="component" value="Unassembled WGS sequence"/>
</dbReference>
<dbReference type="KEGG" id="abp:AGABI1DRAFT127521"/>
<evidence type="ECO:0000313" key="3">
    <source>
        <dbReference type="Proteomes" id="UP000008493"/>
    </source>
</evidence>